<keyword evidence="2 5" id="KW-0808">Transferase</keyword>
<dbReference type="SFLD" id="SFLDG00358">
    <property type="entry name" value="Main_(cytGST)"/>
    <property type="match status" value="1"/>
</dbReference>
<gene>
    <name evidence="8" type="ORF">HYC85_021671</name>
</gene>
<evidence type="ECO:0000313" key="8">
    <source>
        <dbReference type="EMBL" id="KAF5940504.1"/>
    </source>
</evidence>
<evidence type="ECO:0000256" key="5">
    <source>
        <dbReference type="RuleBase" id="RU369102"/>
    </source>
</evidence>
<evidence type="ECO:0000259" key="6">
    <source>
        <dbReference type="PROSITE" id="PS50404"/>
    </source>
</evidence>
<dbReference type="Proteomes" id="UP000593564">
    <property type="component" value="Unassembled WGS sequence"/>
</dbReference>
<organism evidence="8 9">
    <name type="scientific">Camellia sinensis</name>
    <name type="common">Tea plant</name>
    <name type="synonym">Thea sinensis</name>
    <dbReference type="NCBI Taxonomy" id="4442"/>
    <lineage>
        <taxon>Eukaryota</taxon>
        <taxon>Viridiplantae</taxon>
        <taxon>Streptophyta</taxon>
        <taxon>Embryophyta</taxon>
        <taxon>Tracheophyta</taxon>
        <taxon>Spermatophyta</taxon>
        <taxon>Magnoliopsida</taxon>
        <taxon>eudicotyledons</taxon>
        <taxon>Gunneridae</taxon>
        <taxon>Pentapetalae</taxon>
        <taxon>asterids</taxon>
        <taxon>Ericales</taxon>
        <taxon>Theaceae</taxon>
        <taxon>Camellia</taxon>
    </lineage>
</organism>
<feature type="domain" description="GST N-terminal" evidence="6">
    <location>
        <begin position="13"/>
        <end position="92"/>
    </location>
</feature>
<dbReference type="EC" id="2.5.1.18" evidence="5"/>
<dbReference type="Gene3D" id="1.20.1050.10">
    <property type="match status" value="1"/>
</dbReference>
<evidence type="ECO:0000259" key="7">
    <source>
        <dbReference type="PROSITE" id="PS50405"/>
    </source>
</evidence>
<name>A0A7J7GM45_CAMSI</name>
<dbReference type="InterPro" id="IPR036282">
    <property type="entry name" value="Glutathione-S-Trfase_C_sf"/>
</dbReference>
<comment type="subcellular location">
    <subcellularLocation>
        <location evidence="5">Cytoplasm</location>
        <location evidence="5">Cytosol</location>
    </subcellularLocation>
</comment>
<dbReference type="Pfam" id="PF13410">
    <property type="entry name" value="GST_C_2"/>
    <property type="match status" value="1"/>
</dbReference>
<dbReference type="FunFam" id="1.20.1050.10:FF:000016">
    <property type="entry name" value="Glutathione S-transferase U9"/>
    <property type="match status" value="1"/>
</dbReference>
<dbReference type="GO" id="GO:0006749">
    <property type="term" value="P:glutathione metabolic process"/>
    <property type="evidence" value="ECO:0007669"/>
    <property type="project" value="InterPro"/>
</dbReference>
<dbReference type="GO" id="GO:0004364">
    <property type="term" value="F:glutathione transferase activity"/>
    <property type="evidence" value="ECO:0007669"/>
    <property type="project" value="UniProtKB-UniRule"/>
</dbReference>
<dbReference type="Pfam" id="PF02798">
    <property type="entry name" value="GST_N"/>
    <property type="match status" value="1"/>
</dbReference>
<evidence type="ECO:0000256" key="4">
    <source>
        <dbReference type="ARBA" id="ARBA00047960"/>
    </source>
</evidence>
<dbReference type="SUPFAM" id="SSF52833">
    <property type="entry name" value="Thioredoxin-like"/>
    <property type="match status" value="1"/>
</dbReference>
<dbReference type="SFLD" id="SFLDG01152">
    <property type="entry name" value="Main.3:_Omega-_and_Tau-like"/>
    <property type="match status" value="1"/>
</dbReference>
<dbReference type="GO" id="GO:0005829">
    <property type="term" value="C:cytosol"/>
    <property type="evidence" value="ECO:0007669"/>
    <property type="project" value="UniProtKB-SubCell"/>
</dbReference>
<evidence type="ECO:0000256" key="3">
    <source>
        <dbReference type="ARBA" id="ARBA00025743"/>
    </source>
</evidence>
<keyword evidence="9" id="KW-1185">Reference proteome</keyword>
<comment type="function">
    <text evidence="5">Is involved in the conjugation of reduced glutathione to a wide number of exogenous and endogenous hydrophobic electrophiles.</text>
</comment>
<dbReference type="InterPro" id="IPR045073">
    <property type="entry name" value="Omega/Tau-like"/>
</dbReference>
<dbReference type="PROSITE" id="PS50404">
    <property type="entry name" value="GST_NTER"/>
    <property type="match status" value="1"/>
</dbReference>
<dbReference type="InterPro" id="IPR010987">
    <property type="entry name" value="Glutathione-S-Trfase_C-like"/>
</dbReference>
<accession>A0A7J7GM45</accession>
<evidence type="ECO:0000313" key="9">
    <source>
        <dbReference type="Proteomes" id="UP000593564"/>
    </source>
</evidence>
<dbReference type="Gene3D" id="3.40.30.10">
    <property type="entry name" value="Glutaredoxin"/>
    <property type="match status" value="1"/>
</dbReference>
<dbReference type="PANTHER" id="PTHR11260:SF615">
    <property type="entry name" value="GLUTATHIONE S-TRANSFERASE U17"/>
    <property type="match status" value="1"/>
</dbReference>
<sequence length="246" mass="27811">MASVKLIGGYSPKENEHAVGSPSPFVNRVQIALNLKSINYEFLPETFGSKSELLLKSNPVNKKIPVLIHHNKPICESLIIVQYIDELWTSDPSILPSDPYDRAIERFWGAYIDDKLNEMIEQRVSMNCFPLLTEILKAKGEEERLAAIDKLVATLLLLEEYFINCSSEGNGNFFGGDSIGYVDIALGCFLGWFKALEKMFDVKVLDITKMPRLAKWADRFCSDDAVKNVIPEIEKLSEFAKINLMK</sequence>
<comment type="similarity">
    <text evidence="3">Belongs to the GST superfamily. Tau family.</text>
</comment>
<keyword evidence="1" id="KW-0216">Detoxification</keyword>
<dbReference type="EMBL" id="JACBKZ010000010">
    <property type="protein sequence ID" value="KAF5940504.1"/>
    <property type="molecule type" value="Genomic_DNA"/>
</dbReference>
<evidence type="ECO:0000256" key="2">
    <source>
        <dbReference type="ARBA" id="ARBA00022679"/>
    </source>
</evidence>
<comment type="caution">
    <text evidence="8">The sequence shown here is derived from an EMBL/GenBank/DDBJ whole genome shotgun (WGS) entry which is preliminary data.</text>
</comment>
<keyword evidence="5" id="KW-0963">Cytoplasm</keyword>
<dbReference type="SFLD" id="SFLDS00019">
    <property type="entry name" value="Glutathione_Transferase_(cytos"/>
    <property type="match status" value="1"/>
</dbReference>
<protein>
    <recommendedName>
        <fullName evidence="5">Glutathione S-transferase</fullName>
        <ecNumber evidence="5">2.5.1.18</ecNumber>
    </recommendedName>
</protein>
<dbReference type="GO" id="GO:0009407">
    <property type="term" value="P:toxin catabolic process"/>
    <property type="evidence" value="ECO:0007669"/>
    <property type="project" value="UniProtKB-ARBA"/>
</dbReference>
<reference evidence="9" key="1">
    <citation type="journal article" date="2020" name="Nat. Commun.">
        <title>Genome assembly of wild tea tree DASZ reveals pedigree and selection history of tea varieties.</title>
        <authorList>
            <person name="Zhang W."/>
            <person name="Zhang Y."/>
            <person name="Qiu H."/>
            <person name="Guo Y."/>
            <person name="Wan H."/>
            <person name="Zhang X."/>
            <person name="Scossa F."/>
            <person name="Alseekh S."/>
            <person name="Zhang Q."/>
            <person name="Wang P."/>
            <person name="Xu L."/>
            <person name="Schmidt M.H."/>
            <person name="Jia X."/>
            <person name="Li D."/>
            <person name="Zhu A."/>
            <person name="Guo F."/>
            <person name="Chen W."/>
            <person name="Ni D."/>
            <person name="Usadel B."/>
            <person name="Fernie A.R."/>
            <person name="Wen W."/>
        </authorList>
    </citation>
    <scope>NUCLEOTIDE SEQUENCE [LARGE SCALE GENOMIC DNA]</scope>
    <source>
        <strain evidence="9">cv. G240</strain>
    </source>
</reference>
<dbReference type="PANTHER" id="PTHR11260">
    <property type="entry name" value="GLUTATHIONE S-TRANSFERASE, GST, SUPERFAMILY, GST DOMAIN CONTAINING"/>
    <property type="match status" value="1"/>
</dbReference>
<proteinExistence type="inferred from homology"/>
<dbReference type="InterPro" id="IPR040079">
    <property type="entry name" value="Glutathione_S-Trfase"/>
</dbReference>
<dbReference type="CDD" id="cd03058">
    <property type="entry name" value="GST_N_Tau"/>
    <property type="match status" value="1"/>
</dbReference>
<evidence type="ECO:0000256" key="1">
    <source>
        <dbReference type="ARBA" id="ARBA00022575"/>
    </source>
</evidence>
<reference evidence="8 9" key="2">
    <citation type="submission" date="2020-07" db="EMBL/GenBank/DDBJ databases">
        <title>Genome assembly of wild tea tree DASZ reveals pedigree and selection history of tea varieties.</title>
        <authorList>
            <person name="Zhang W."/>
        </authorList>
    </citation>
    <scope>NUCLEOTIDE SEQUENCE [LARGE SCALE GENOMIC DNA]</scope>
    <source>
        <strain evidence="9">cv. G240</strain>
        <tissue evidence="8">Leaf</tissue>
    </source>
</reference>
<dbReference type="AlphaFoldDB" id="A0A7J7GM45"/>
<dbReference type="InterPro" id="IPR036249">
    <property type="entry name" value="Thioredoxin-like_sf"/>
</dbReference>
<dbReference type="CDD" id="cd03185">
    <property type="entry name" value="GST_C_Tau"/>
    <property type="match status" value="1"/>
</dbReference>
<dbReference type="SUPFAM" id="SSF47616">
    <property type="entry name" value="GST C-terminal domain-like"/>
    <property type="match status" value="1"/>
</dbReference>
<dbReference type="FunFam" id="3.40.30.10:FF:000044">
    <property type="entry name" value="Glutathione S-transferase GSTU6"/>
    <property type="match status" value="1"/>
</dbReference>
<dbReference type="PROSITE" id="PS50405">
    <property type="entry name" value="GST_CTER"/>
    <property type="match status" value="1"/>
</dbReference>
<comment type="catalytic activity">
    <reaction evidence="4 5">
        <text>RX + glutathione = an S-substituted glutathione + a halide anion + H(+)</text>
        <dbReference type="Rhea" id="RHEA:16437"/>
        <dbReference type="ChEBI" id="CHEBI:15378"/>
        <dbReference type="ChEBI" id="CHEBI:16042"/>
        <dbReference type="ChEBI" id="CHEBI:17792"/>
        <dbReference type="ChEBI" id="CHEBI:57925"/>
        <dbReference type="ChEBI" id="CHEBI:90779"/>
        <dbReference type="EC" id="2.5.1.18"/>
    </reaction>
</comment>
<dbReference type="InterPro" id="IPR045074">
    <property type="entry name" value="GST_C_Tau"/>
</dbReference>
<dbReference type="InterPro" id="IPR004045">
    <property type="entry name" value="Glutathione_S-Trfase_N"/>
</dbReference>
<feature type="domain" description="GST C-terminal" evidence="7">
    <location>
        <begin position="98"/>
        <end position="239"/>
    </location>
</feature>